<dbReference type="CDD" id="cd06260">
    <property type="entry name" value="DUF820-like"/>
    <property type="match status" value="1"/>
</dbReference>
<dbReference type="Proteomes" id="UP000076962">
    <property type="component" value="Unassembled WGS sequence"/>
</dbReference>
<dbReference type="Gene3D" id="3.90.1570.10">
    <property type="entry name" value="tt1808, chain A"/>
    <property type="match status" value="1"/>
</dbReference>
<name>A0A176S7B5_9GAMM</name>
<gene>
    <name evidence="2" type="ORF">THIOM_000372</name>
</gene>
<sequence length="173" mass="19765">MSEAIKLDEETLKNEEDSDMGSWAHSSIQAALACLLRTDGRFNVLTELNLDVSQVDLTQFGIHKDEIKPDVCLYAKKKRVEPTRDLIRMLEYPLTAIEILSPKQNISELSAKLNAYFALGVKSYWLVLPMNESITVYSSPTQFELFGTKETEVIDEVMDIRLPIKEIFDLYLD</sequence>
<dbReference type="AlphaFoldDB" id="A0A176S7B5"/>
<dbReference type="SUPFAM" id="SSF52980">
    <property type="entry name" value="Restriction endonuclease-like"/>
    <property type="match status" value="1"/>
</dbReference>
<dbReference type="PANTHER" id="PTHR34107:SF4">
    <property type="entry name" value="SLL1222 PROTEIN"/>
    <property type="match status" value="1"/>
</dbReference>
<dbReference type="InterPro" id="IPR011335">
    <property type="entry name" value="Restrct_endonuc-II-like"/>
</dbReference>
<evidence type="ECO:0000313" key="2">
    <source>
        <dbReference type="EMBL" id="OAD23786.1"/>
    </source>
</evidence>
<accession>A0A176S7B5</accession>
<evidence type="ECO:0000313" key="3">
    <source>
        <dbReference type="Proteomes" id="UP000076962"/>
    </source>
</evidence>
<protein>
    <recommendedName>
        <fullName evidence="1">Putative restriction endonuclease domain-containing protein</fullName>
    </recommendedName>
</protein>
<evidence type="ECO:0000259" key="1">
    <source>
        <dbReference type="Pfam" id="PF05685"/>
    </source>
</evidence>
<dbReference type="Pfam" id="PF05685">
    <property type="entry name" value="Uma2"/>
    <property type="match status" value="1"/>
</dbReference>
<dbReference type="PROSITE" id="PS51257">
    <property type="entry name" value="PROKAR_LIPOPROTEIN"/>
    <property type="match status" value="1"/>
</dbReference>
<dbReference type="InterPro" id="IPR012296">
    <property type="entry name" value="Nuclease_put_TT1808"/>
</dbReference>
<organism evidence="2 3">
    <name type="scientific">Candidatus Thiomargarita nelsonii</name>
    <dbReference type="NCBI Taxonomy" id="1003181"/>
    <lineage>
        <taxon>Bacteria</taxon>
        <taxon>Pseudomonadati</taxon>
        <taxon>Pseudomonadota</taxon>
        <taxon>Gammaproteobacteria</taxon>
        <taxon>Thiotrichales</taxon>
        <taxon>Thiotrichaceae</taxon>
        <taxon>Thiomargarita</taxon>
    </lineage>
</organism>
<proteinExistence type="predicted"/>
<comment type="caution">
    <text evidence="2">The sequence shown here is derived from an EMBL/GenBank/DDBJ whole genome shotgun (WGS) entry which is preliminary data.</text>
</comment>
<dbReference type="PANTHER" id="PTHR34107">
    <property type="entry name" value="SLL0198 PROTEIN-RELATED"/>
    <property type="match status" value="1"/>
</dbReference>
<dbReference type="EMBL" id="LUTY01000164">
    <property type="protein sequence ID" value="OAD23786.1"/>
    <property type="molecule type" value="Genomic_DNA"/>
</dbReference>
<reference evidence="2 3" key="1">
    <citation type="submission" date="2016-05" db="EMBL/GenBank/DDBJ databases">
        <title>Single-cell genome of chain-forming Candidatus Thiomargarita nelsonii and comparison to other large sulfur-oxidizing bacteria.</title>
        <authorList>
            <person name="Winkel M."/>
            <person name="Salman V."/>
            <person name="Woyke T."/>
            <person name="Schulz-Vogt H."/>
            <person name="Richter M."/>
            <person name="Flood B."/>
            <person name="Bailey J."/>
            <person name="Amann R."/>
            <person name="Mussmann M."/>
        </authorList>
    </citation>
    <scope>NUCLEOTIDE SEQUENCE [LARGE SCALE GENOMIC DNA]</scope>
    <source>
        <strain evidence="2 3">THI036</strain>
    </source>
</reference>
<keyword evidence="3" id="KW-1185">Reference proteome</keyword>
<dbReference type="InterPro" id="IPR008538">
    <property type="entry name" value="Uma2"/>
</dbReference>
<feature type="domain" description="Putative restriction endonuclease" evidence="1">
    <location>
        <begin position="20"/>
        <end position="142"/>
    </location>
</feature>